<dbReference type="EMBL" id="MN988528">
    <property type="protein sequence ID" value="QIG73126.1"/>
    <property type="molecule type" value="Genomic_DNA"/>
</dbReference>
<feature type="region of interest" description="Disordered" evidence="1">
    <location>
        <begin position="1"/>
        <end position="26"/>
    </location>
</feature>
<reference evidence="2 3" key="1">
    <citation type="submission" date="2020-01" db="EMBL/GenBank/DDBJ databases">
        <title>Patterns of diversity and host range of bacteriophage communities associated with bean-nodulatin bacteria.</title>
        <authorList>
            <person name="Vann Cauwenberghe J."/>
            <person name="Santamaria R.I."/>
            <person name="Bustos P."/>
            <person name="Juarez S."/>
            <person name="Gonzalez V."/>
        </authorList>
    </citation>
    <scope>NUCLEOTIDE SEQUENCE [LARGE SCALE GENOMIC DNA]</scope>
</reference>
<protein>
    <submittedName>
        <fullName evidence="2">Uncharacterized protein</fullName>
    </submittedName>
</protein>
<proteinExistence type="predicted"/>
<evidence type="ECO:0000313" key="3">
    <source>
        <dbReference type="Proteomes" id="UP000642258"/>
    </source>
</evidence>
<name>A0A7S5RCV4_9CAUD</name>
<gene>
    <name evidence="2" type="ORF">EVC00_020</name>
</gene>
<organism evidence="2 3">
    <name type="scientific">Rhizobium phage RHph_N37</name>
    <dbReference type="NCBI Taxonomy" id="2509749"/>
    <lineage>
        <taxon>Viruses</taxon>
        <taxon>Duplodnaviria</taxon>
        <taxon>Heunggongvirae</taxon>
        <taxon>Uroviricota</taxon>
        <taxon>Caudoviricetes</taxon>
        <taxon>Autographivirales</taxon>
        <taxon>Dunnvirinae</taxon>
        <taxon>Cuernavacavirus</taxon>
        <taxon>Cuernavacavirus RHphN37</taxon>
    </lineage>
</organism>
<accession>A0A7S5RCV4</accession>
<dbReference type="Proteomes" id="UP000642258">
    <property type="component" value="Segment"/>
</dbReference>
<evidence type="ECO:0000256" key="1">
    <source>
        <dbReference type="SAM" id="MobiDB-lite"/>
    </source>
</evidence>
<sequence length="185" mass="21409">MTEQSSPIRTLWDPSQVSGDKPVSREDSIRAADEWCVLREAFRSGSTIVDPTSAKDVDVFIREREYKNMCNISVPTSGVSAWTRFIKDYDLQYYEPDCRDPLYAAAKEYNEITQLYRSAGYGWNVIVVADDFWPAYISAHRQLTANPEVFTEKHLRQNLFIKRKNIIHQLLGGEPRPLMEQILED</sequence>
<evidence type="ECO:0000313" key="2">
    <source>
        <dbReference type="EMBL" id="QIG73126.1"/>
    </source>
</evidence>
<keyword evidence="3" id="KW-1185">Reference proteome</keyword>
<feature type="compositionally biased region" description="Polar residues" evidence="1">
    <location>
        <begin position="1"/>
        <end position="18"/>
    </location>
</feature>